<dbReference type="GeneID" id="87805545"/>
<reference evidence="2" key="1">
    <citation type="submission" date="2023-10" db="EMBL/GenBank/DDBJ databases">
        <authorList>
            <person name="Noh H."/>
        </authorList>
    </citation>
    <scope>NUCLEOTIDE SEQUENCE</scope>
    <source>
        <strain evidence="2">DUCC4014</strain>
    </source>
</reference>
<organism evidence="2 3">
    <name type="scientific">Vanrija pseudolonga</name>
    <dbReference type="NCBI Taxonomy" id="143232"/>
    <lineage>
        <taxon>Eukaryota</taxon>
        <taxon>Fungi</taxon>
        <taxon>Dikarya</taxon>
        <taxon>Basidiomycota</taxon>
        <taxon>Agaricomycotina</taxon>
        <taxon>Tremellomycetes</taxon>
        <taxon>Trichosporonales</taxon>
        <taxon>Trichosporonaceae</taxon>
        <taxon>Vanrija</taxon>
    </lineage>
</organism>
<evidence type="ECO:0000313" key="2">
    <source>
        <dbReference type="EMBL" id="WOO78758.1"/>
    </source>
</evidence>
<dbReference type="EMBL" id="CP086715">
    <property type="protein sequence ID" value="WOO78758.1"/>
    <property type="molecule type" value="Genomic_DNA"/>
</dbReference>
<dbReference type="RefSeq" id="XP_062624790.1">
    <property type="nucleotide sequence ID" value="XM_062768806.1"/>
</dbReference>
<accession>A0AAF0Y8C1</accession>
<sequence>MLLHSILITIVVTLATAAPATAPAPDSGIVVAKDLGSSAPASRKVDKDAETAPLEARTTGAYSIFCFDGLDCTGTKLFEWIDNANNNKPGSGRWYRFPHYGDRLVSCRLDVWNGWTGEFHLQDESDRYISGQNYPKGWGQYCVNQLPYSTKGPGYVNKFLLVWPA</sequence>
<proteinExistence type="predicted"/>
<protein>
    <submittedName>
        <fullName evidence="2">Uncharacterized protein</fullName>
    </submittedName>
</protein>
<dbReference type="AlphaFoldDB" id="A0AAF0Y8C1"/>
<keyword evidence="1" id="KW-0732">Signal</keyword>
<gene>
    <name evidence="2" type="ORF">LOC62_02G002297</name>
</gene>
<dbReference type="Proteomes" id="UP000827549">
    <property type="component" value="Chromosome 2"/>
</dbReference>
<evidence type="ECO:0000313" key="3">
    <source>
        <dbReference type="Proteomes" id="UP000827549"/>
    </source>
</evidence>
<feature type="signal peptide" evidence="1">
    <location>
        <begin position="1"/>
        <end position="17"/>
    </location>
</feature>
<evidence type="ECO:0000256" key="1">
    <source>
        <dbReference type="SAM" id="SignalP"/>
    </source>
</evidence>
<feature type="chain" id="PRO_5042035558" evidence="1">
    <location>
        <begin position="18"/>
        <end position="165"/>
    </location>
</feature>
<name>A0AAF0Y8C1_9TREE</name>
<keyword evidence="3" id="KW-1185">Reference proteome</keyword>